<feature type="domain" description="PDZ" evidence="6">
    <location>
        <begin position="1430"/>
        <end position="1513"/>
    </location>
</feature>
<feature type="domain" description="PDZ" evidence="6">
    <location>
        <begin position="486"/>
        <end position="567"/>
    </location>
</feature>
<dbReference type="CDD" id="cd23064">
    <property type="entry name" value="PDZ3_INAD-like"/>
    <property type="match status" value="1"/>
</dbReference>
<feature type="domain" description="PDZ" evidence="6">
    <location>
        <begin position="1525"/>
        <end position="1607"/>
    </location>
</feature>
<keyword evidence="3" id="KW-0677">Repeat</keyword>
<evidence type="ECO:0000256" key="1">
    <source>
        <dbReference type="ARBA" id="ARBA00004370"/>
    </source>
</evidence>
<evidence type="ECO:0000256" key="4">
    <source>
        <dbReference type="ARBA" id="ARBA00023136"/>
    </source>
</evidence>
<feature type="compositionally biased region" description="Basic and acidic residues" evidence="5">
    <location>
        <begin position="1074"/>
        <end position="1084"/>
    </location>
</feature>
<dbReference type="SMART" id="SM00228">
    <property type="entry name" value="PDZ"/>
    <property type="match status" value="10"/>
</dbReference>
<dbReference type="CDD" id="cd06673">
    <property type="entry name" value="PDZ10_MUPP1-PDZ8_PATJ-like"/>
    <property type="match status" value="1"/>
</dbReference>
<dbReference type="FunFam" id="2.30.42.10:FF:000070">
    <property type="entry name" value="Multiple PDZ domain protein"/>
    <property type="match status" value="1"/>
</dbReference>
<sequence length="1619" mass="177221">MFIQVEPVRASVLDVLVCCVDMVLNTEWVQIEAIDLTSDGSAWGFGITGGRSTGVVVKTIVPGSVTDKDGRLQIGDHIIQIGDINLRGMGSEQVAMVLRQCGPQVHLIVARPIEPTTPEENLIQSASAIVPTRILNEPEELEQQLNIYQPGPNGFSDQMMQDMYSVEPNALVRKESVVYKGRSERMDMESFEVNLVKDHQGLGIIVAGYVCEREDISGIFVKSIAKGSVADLCGQIRVHDQVVEVDGHPLKGYSNCEAVEILRNTGKYVKLQLARYNHGSKFDHLQEAMGSDKIHSSYDYNSASRKSISNPSVPDNHYTLNAANIEEIKAKWEKTLGPRSEIIVASLQKNDNEVGFGFNVETRRDDQSILHHFISDICKGYSVDRSEMLFIGDELLEVNGKQLRDTKYSEILTIFKSLPSNIVLVCARSHHWASNLSLIPWSERLIKAKSDSYLALRKCHRSDHNMNRRSLEILSSLATWSSEPHFIDLVKGEDGLGFSIVEYKDNAVPNIQDENVIIVWSLVPGAAAQKDGRLLPGDRLLSVNNINFRHTNFEMAQQVLKHVPKGVVRLGIAKPITLSKSVPAKISFKEPLETQQEIIANGSNLKVFEYNGICHTYEEPLNIYGTRSQTPSSLFSFGNDSRCSTPFSSPGLSSSGKLWGFELPVLPSALERIVKIKKGNNKLGLVLDMVDRGQNGMIVKSIRPASAVEKDGTVQIGDYILGVNSENMRNITRSQARAIIRRAELTSSDIVIKYIPAGDAAVHQQSAVLAKMHEGNVSPTPSIISRQPSPRVFPAYYRSPYFSHKSTKSTPDRDDADGQISPFSFLSEDDVLATPSSLYTDNFDSSSDDLLLDHFSDGGMKEGGEKSEAFPSVEDRILLFQGTKHQVPSKFSRMSTSPTVSPVQDESPTQQKSPELPETPDSIPEVPIPNSDVSSPVMTSLGCQWGVNRTVELWREPGQEIGIGVVMGCIDVQEEQQESTPLSGIFIKHIVPDSLAGRDGTINRGDRIVAVNGIDLQNASYKEAIETIQNAVNPIRLTVQSLVPWFPSATDSAAQSPVSREASTPLRSPQASFHAEKLKQRSMSEDEELADTLDTDFQGKVYTSKGVEIDRNSAGYLKIFDDSEDEDDFGYTNKKVQKKYGDLGTVLLVEVEKGANGLGISLAGNKDRSKMSSFVCGLHPNGKAAKLDSVQVGDELLEVNGIVLYGRCHLNVSAVIRGIMTPTCKFVVLRRENSVEEMAVKPITHFPVDLENEKIEDLISSHPGVRTVTTKKGEHGLGIMILEGKHIELGRGIFISDIQKESPAEKSGLSVGDMILAVNKTKLIGADYELAASVLKNEDGPMTFLVVNSQKPASSPVHNDIDHDKKPRNSLGILPETAARRKSSTPSSLCPTPSPNSSSPSPNLPACPIPPPAEFSDPCVTLDPVGKEIVVDIHREKNGLGLGIVGGSDTPIGCIVIHEIYANGAIAQDGRLKPGDQILEVNGHDLRHAPHQEAINFLRHSVPNVQIRVYRHKETAESLALAEFSVELFKKPGRGLGLTIVGKSNAPGVYISEVIKGGVADLEGSLMEGDQILEVNGQNLRESDQEAAAVFLKTCVGKINMKIGRLKCETNLPPRRSMH</sequence>
<evidence type="ECO:0000313" key="8">
    <source>
        <dbReference type="Proteomes" id="UP001497382"/>
    </source>
</evidence>
<accession>A0AAV1ZG92</accession>
<feature type="domain" description="PDZ" evidence="6">
    <location>
        <begin position="344"/>
        <end position="430"/>
    </location>
</feature>
<evidence type="ECO:0000259" key="6">
    <source>
        <dbReference type="PROSITE" id="PS50106"/>
    </source>
</evidence>
<dbReference type="InterPro" id="IPR036034">
    <property type="entry name" value="PDZ_sf"/>
</dbReference>
<feature type="region of interest" description="Disordered" evidence="5">
    <location>
        <begin position="1352"/>
        <end position="1410"/>
    </location>
</feature>
<dbReference type="PANTHER" id="PTHR19964:SF92">
    <property type="entry name" value="PATJ HOMOLOG"/>
    <property type="match status" value="1"/>
</dbReference>
<feature type="region of interest" description="Disordered" evidence="5">
    <location>
        <begin position="1054"/>
        <end position="1085"/>
    </location>
</feature>
<dbReference type="Pfam" id="PF00595">
    <property type="entry name" value="PDZ"/>
    <property type="match status" value="10"/>
</dbReference>
<organism evidence="7 8">
    <name type="scientific">Larinioides sclopetarius</name>
    <dbReference type="NCBI Taxonomy" id="280406"/>
    <lineage>
        <taxon>Eukaryota</taxon>
        <taxon>Metazoa</taxon>
        <taxon>Ecdysozoa</taxon>
        <taxon>Arthropoda</taxon>
        <taxon>Chelicerata</taxon>
        <taxon>Arachnida</taxon>
        <taxon>Araneae</taxon>
        <taxon>Araneomorphae</taxon>
        <taxon>Entelegynae</taxon>
        <taxon>Araneoidea</taxon>
        <taxon>Araneidae</taxon>
        <taxon>Larinioides</taxon>
    </lineage>
</organism>
<feature type="compositionally biased region" description="Polar residues" evidence="5">
    <location>
        <begin position="892"/>
        <end position="913"/>
    </location>
</feature>
<dbReference type="SUPFAM" id="SSF50156">
    <property type="entry name" value="PDZ domain-like"/>
    <property type="match status" value="10"/>
</dbReference>
<dbReference type="GO" id="GO:0016020">
    <property type="term" value="C:membrane"/>
    <property type="evidence" value="ECO:0007669"/>
    <property type="project" value="UniProtKB-SubCell"/>
</dbReference>
<dbReference type="PANTHER" id="PTHR19964">
    <property type="entry name" value="MULTIPLE PDZ DOMAIN PROTEIN"/>
    <property type="match status" value="1"/>
</dbReference>
<dbReference type="PROSITE" id="PS50106">
    <property type="entry name" value="PDZ"/>
    <property type="match status" value="10"/>
</dbReference>
<dbReference type="InterPro" id="IPR051342">
    <property type="entry name" value="PDZ_scaffold"/>
</dbReference>
<feature type="compositionally biased region" description="Low complexity" evidence="5">
    <location>
        <begin position="1384"/>
        <end position="1401"/>
    </location>
</feature>
<feature type="domain" description="PDZ" evidence="6">
    <location>
        <begin position="1267"/>
        <end position="1350"/>
    </location>
</feature>
<dbReference type="CDD" id="cd06674">
    <property type="entry name" value="PDZ11_MUPP1-PDZ9_PATJ-like"/>
    <property type="match status" value="1"/>
</dbReference>
<comment type="caution">
    <text evidence="7">The sequence shown here is derived from an EMBL/GenBank/DDBJ whole genome shotgun (WGS) entry which is preliminary data.</text>
</comment>
<keyword evidence="8" id="KW-1185">Reference proteome</keyword>
<dbReference type="InterPro" id="IPR001478">
    <property type="entry name" value="PDZ"/>
</dbReference>
<feature type="domain" description="PDZ" evidence="6">
    <location>
        <begin position="673"/>
        <end position="743"/>
    </location>
</feature>
<gene>
    <name evidence="7" type="ORF">LARSCL_LOCUS5449</name>
</gene>
<evidence type="ECO:0000256" key="2">
    <source>
        <dbReference type="ARBA" id="ARBA00022553"/>
    </source>
</evidence>
<evidence type="ECO:0000313" key="7">
    <source>
        <dbReference type="EMBL" id="CAL1270708.1"/>
    </source>
</evidence>
<feature type="domain" description="PDZ" evidence="6">
    <location>
        <begin position="1148"/>
        <end position="1217"/>
    </location>
</feature>
<dbReference type="EMBL" id="CAXIEN010000050">
    <property type="protein sequence ID" value="CAL1270708.1"/>
    <property type="molecule type" value="Genomic_DNA"/>
</dbReference>
<feature type="domain" description="PDZ" evidence="6">
    <location>
        <begin position="33"/>
        <end position="113"/>
    </location>
</feature>
<feature type="domain" description="PDZ" evidence="6">
    <location>
        <begin position="192"/>
        <end position="277"/>
    </location>
</feature>
<protein>
    <recommendedName>
        <fullName evidence="6">PDZ domain-containing protein</fullName>
    </recommendedName>
</protein>
<keyword evidence="4" id="KW-0472">Membrane</keyword>
<proteinExistence type="predicted"/>
<dbReference type="CDD" id="cd06667">
    <property type="entry name" value="PDZ2_MUPP1-like"/>
    <property type="match status" value="1"/>
</dbReference>
<evidence type="ECO:0000256" key="3">
    <source>
        <dbReference type="ARBA" id="ARBA00022737"/>
    </source>
</evidence>
<feature type="domain" description="PDZ" evidence="6">
    <location>
        <begin position="950"/>
        <end position="1043"/>
    </location>
</feature>
<comment type="subcellular location">
    <subcellularLocation>
        <location evidence="1">Membrane</location>
    </subcellularLocation>
</comment>
<evidence type="ECO:0000256" key="5">
    <source>
        <dbReference type="SAM" id="MobiDB-lite"/>
    </source>
</evidence>
<dbReference type="Gene3D" id="2.30.42.10">
    <property type="match status" value="10"/>
</dbReference>
<dbReference type="CDD" id="cd06791">
    <property type="entry name" value="PDZ3_MUPP1-like"/>
    <property type="match status" value="1"/>
</dbReference>
<feature type="region of interest" description="Disordered" evidence="5">
    <location>
        <begin position="888"/>
        <end position="935"/>
    </location>
</feature>
<dbReference type="Proteomes" id="UP001497382">
    <property type="component" value="Unassembled WGS sequence"/>
</dbReference>
<reference evidence="7 8" key="1">
    <citation type="submission" date="2024-04" db="EMBL/GenBank/DDBJ databases">
        <authorList>
            <person name="Rising A."/>
            <person name="Reimegard J."/>
            <person name="Sonavane S."/>
            <person name="Akerstrom W."/>
            <person name="Nylinder S."/>
            <person name="Hedman E."/>
            <person name="Kallberg Y."/>
        </authorList>
    </citation>
    <scope>NUCLEOTIDE SEQUENCE [LARGE SCALE GENOMIC DNA]</scope>
</reference>
<name>A0AAV1ZG92_9ARAC</name>
<keyword evidence="2" id="KW-0597">Phosphoprotein</keyword>
<feature type="compositionally biased region" description="Polar residues" evidence="5">
    <location>
        <begin position="1054"/>
        <end position="1071"/>
    </location>
</feature>
<dbReference type="CDD" id="cd06672">
    <property type="entry name" value="PDZ8_MUPP1-PDZ7_PATJ-PDZ2_INAD-like"/>
    <property type="match status" value="1"/>
</dbReference>